<dbReference type="Pfam" id="PF01411">
    <property type="entry name" value="tRNA-synt_2c"/>
    <property type="match status" value="1"/>
</dbReference>
<evidence type="ECO:0000256" key="2">
    <source>
        <dbReference type="ARBA" id="ARBA00013168"/>
    </source>
</evidence>
<dbReference type="PROSITE" id="PS50860">
    <property type="entry name" value="AA_TRNA_LIGASE_II_ALA"/>
    <property type="match status" value="1"/>
</dbReference>
<dbReference type="InterPro" id="IPR018164">
    <property type="entry name" value="Ala-tRNA-synth_IIc_N"/>
</dbReference>
<dbReference type="SUPFAM" id="SSF101353">
    <property type="entry name" value="Putative anticodon-binding domain of alanyl-tRNA synthetase (AlaRS)"/>
    <property type="match status" value="1"/>
</dbReference>
<evidence type="ECO:0000256" key="7">
    <source>
        <dbReference type="ARBA" id="ARBA00022884"/>
    </source>
</evidence>
<reference evidence="11 12" key="1">
    <citation type="journal article" date="2016" name="Nat. Commun.">
        <title>Thousands of microbial genomes shed light on interconnected biogeochemical processes in an aquifer system.</title>
        <authorList>
            <person name="Anantharaman K."/>
            <person name="Brown C.T."/>
            <person name="Hug L.A."/>
            <person name="Sharon I."/>
            <person name="Castelle C.J."/>
            <person name="Probst A.J."/>
            <person name="Thomas B.C."/>
            <person name="Singh A."/>
            <person name="Wilkins M.J."/>
            <person name="Karaoz U."/>
            <person name="Brodie E.L."/>
            <person name="Williams K.H."/>
            <person name="Hubbard S.S."/>
            <person name="Banfield J.F."/>
        </authorList>
    </citation>
    <scope>NUCLEOTIDE SEQUENCE [LARGE SCALE GENOMIC DNA]</scope>
</reference>
<accession>A0A1F4USP7</accession>
<name>A0A1F4USP7_UNCKA</name>
<keyword evidence="9" id="KW-0030">Aminoacyl-tRNA synthetase</keyword>
<dbReference type="FunFam" id="3.30.980.10:FF:000004">
    <property type="entry name" value="Alanine--tRNA ligase, cytoplasmic"/>
    <property type="match status" value="1"/>
</dbReference>
<keyword evidence="3" id="KW-0820">tRNA-binding</keyword>
<dbReference type="GO" id="GO:0000049">
    <property type="term" value="F:tRNA binding"/>
    <property type="evidence" value="ECO:0007669"/>
    <property type="project" value="UniProtKB-KW"/>
</dbReference>
<evidence type="ECO:0000256" key="3">
    <source>
        <dbReference type="ARBA" id="ARBA00022555"/>
    </source>
</evidence>
<dbReference type="EC" id="6.1.1.7" evidence="2"/>
<dbReference type="InterPro" id="IPR050058">
    <property type="entry name" value="Ala-tRNA_ligase"/>
</dbReference>
<dbReference type="SMART" id="SM00863">
    <property type="entry name" value="tRNA_SAD"/>
    <property type="match status" value="1"/>
</dbReference>
<sequence>MAKNLSTNEILEKYLAFFKSKGHKQVPNVSLVPEGDSTLLFVNSGMFPLVPYLSGQPHPLGKRLVNVQRAGRFQEDLEEVGDHHHTTAFHMIGNWSLGDYFKDEQLPWAYEFLVEVVGLDPKKLFATVFAGDEYAPKDTESIEILKKIFSKYKIDAKENERIFACGRDKNWWQRGDTVGELGGPDSEVYYYLGSGDPLGMDPTKHEDVFLEIGNSVFMQYKKTESGWEELPQKNVDFGGGLERIAMVVQGKTDIFETDNFWPMVEKIQILSGKEYKRDVQTTRAMRILADHIRGATFMAMDGVEPSNKDQGYVLRRLLRRMVRTGMSLGVEKDISVNLVGVVIETFKWLYPELADKKERIEKVFENEKVKFRKTLNAGAKEVAGIVKIYKDVMVTGSDSLEPNRVSGDAFDLYQSYGYPVEMFLEDLKDNGFKVDNEKVLRSYRNKVEEHQKLSRSGAEQKFKGGLADKDETTIKYHTVNHLLQAALRKVLGDHVIQRGSNITSERIRFDFSYDSKLNDEQIAETEKLINEKIRQKLPVNYVDSPKEEAEKSGAIHVFGEKYGDVVRVYFIGDTIESAFSREFCGGPHVKNTGELAPVQIYKQESIGKGIMRVYVRF</sequence>
<dbReference type="EMBL" id="MEVF01000053">
    <property type="protein sequence ID" value="OGC47974.1"/>
    <property type="molecule type" value="Genomic_DNA"/>
</dbReference>
<dbReference type="SUPFAM" id="SSF55186">
    <property type="entry name" value="ThrRS/AlaRS common domain"/>
    <property type="match status" value="1"/>
</dbReference>
<dbReference type="Gene3D" id="3.30.980.10">
    <property type="entry name" value="Threonyl-trna Synthetase, Chain A, domain 2"/>
    <property type="match status" value="1"/>
</dbReference>
<dbReference type="InterPro" id="IPR018162">
    <property type="entry name" value="Ala-tRNA-ligase_IIc_anticod-bd"/>
</dbReference>
<dbReference type="PANTHER" id="PTHR11777">
    <property type="entry name" value="ALANYL-TRNA SYNTHETASE"/>
    <property type="match status" value="1"/>
</dbReference>
<dbReference type="Pfam" id="PF07973">
    <property type="entry name" value="tRNA_SAD"/>
    <property type="match status" value="1"/>
</dbReference>
<evidence type="ECO:0000256" key="6">
    <source>
        <dbReference type="ARBA" id="ARBA00022840"/>
    </source>
</evidence>
<evidence type="ECO:0000313" key="12">
    <source>
        <dbReference type="Proteomes" id="UP000177458"/>
    </source>
</evidence>
<keyword evidence="5" id="KW-0547">Nucleotide-binding</keyword>
<dbReference type="Gene3D" id="3.30.930.10">
    <property type="entry name" value="Bira Bifunctional Protein, Domain 2"/>
    <property type="match status" value="1"/>
</dbReference>
<dbReference type="InterPro" id="IPR018163">
    <property type="entry name" value="Thr/Ala-tRNA-synth_IIc_edit"/>
</dbReference>
<dbReference type="PRINTS" id="PR00980">
    <property type="entry name" value="TRNASYNTHALA"/>
</dbReference>
<evidence type="ECO:0000313" key="11">
    <source>
        <dbReference type="EMBL" id="OGC47974.1"/>
    </source>
</evidence>
<dbReference type="GO" id="GO:0004813">
    <property type="term" value="F:alanine-tRNA ligase activity"/>
    <property type="evidence" value="ECO:0007669"/>
    <property type="project" value="UniProtKB-EC"/>
</dbReference>
<dbReference type="InterPro" id="IPR018165">
    <property type="entry name" value="Ala-tRNA-synth_IIc_core"/>
</dbReference>
<evidence type="ECO:0000259" key="10">
    <source>
        <dbReference type="PROSITE" id="PS50860"/>
    </source>
</evidence>
<gene>
    <name evidence="11" type="ORF">A3A69_01365</name>
</gene>
<dbReference type="CDD" id="cd00673">
    <property type="entry name" value="AlaRS_core"/>
    <property type="match status" value="1"/>
</dbReference>
<dbReference type="GO" id="GO:0005737">
    <property type="term" value="C:cytoplasm"/>
    <property type="evidence" value="ECO:0007669"/>
    <property type="project" value="InterPro"/>
</dbReference>
<dbReference type="Gene3D" id="3.30.54.20">
    <property type="match status" value="1"/>
</dbReference>
<proteinExistence type="inferred from homology"/>
<dbReference type="SUPFAM" id="SSF55681">
    <property type="entry name" value="Class II aaRS and biotin synthetases"/>
    <property type="match status" value="1"/>
</dbReference>
<dbReference type="NCBIfam" id="NF002436">
    <property type="entry name" value="PRK01584.1"/>
    <property type="match status" value="1"/>
</dbReference>
<evidence type="ECO:0000256" key="8">
    <source>
        <dbReference type="ARBA" id="ARBA00022917"/>
    </source>
</evidence>
<evidence type="ECO:0000256" key="4">
    <source>
        <dbReference type="ARBA" id="ARBA00022598"/>
    </source>
</evidence>
<keyword evidence="7" id="KW-0694">RNA-binding</keyword>
<comment type="caution">
    <text evidence="11">The sequence shown here is derived from an EMBL/GenBank/DDBJ whole genome shotgun (WGS) entry which is preliminary data.</text>
</comment>
<keyword evidence="4" id="KW-0436">Ligase</keyword>
<dbReference type="GO" id="GO:0002161">
    <property type="term" value="F:aminoacyl-tRNA deacylase activity"/>
    <property type="evidence" value="ECO:0007669"/>
    <property type="project" value="TreeGrafter"/>
</dbReference>
<evidence type="ECO:0000256" key="9">
    <source>
        <dbReference type="ARBA" id="ARBA00023146"/>
    </source>
</evidence>
<protein>
    <recommendedName>
        <fullName evidence="2">alanine--tRNA ligase</fullName>
        <ecNumber evidence="2">6.1.1.7</ecNumber>
    </recommendedName>
</protein>
<evidence type="ECO:0000256" key="5">
    <source>
        <dbReference type="ARBA" id="ARBA00022741"/>
    </source>
</evidence>
<keyword evidence="8" id="KW-0648">Protein biosynthesis</keyword>
<dbReference type="Proteomes" id="UP000177458">
    <property type="component" value="Unassembled WGS sequence"/>
</dbReference>
<dbReference type="GO" id="GO:0006419">
    <property type="term" value="P:alanyl-tRNA aminoacylation"/>
    <property type="evidence" value="ECO:0007669"/>
    <property type="project" value="InterPro"/>
</dbReference>
<keyword evidence="6" id="KW-0067">ATP-binding</keyword>
<dbReference type="InterPro" id="IPR002318">
    <property type="entry name" value="Ala-tRNA-lgiase_IIc"/>
</dbReference>
<dbReference type="AlphaFoldDB" id="A0A1F4USP7"/>
<organism evidence="11 12">
    <name type="scientific">candidate division WWE3 bacterium RIFCSPLOWO2_01_FULL_37_15</name>
    <dbReference type="NCBI Taxonomy" id="1802622"/>
    <lineage>
        <taxon>Bacteria</taxon>
        <taxon>Katanobacteria</taxon>
    </lineage>
</organism>
<dbReference type="PANTHER" id="PTHR11777:SF9">
    <property type="entry name" value="ALANINE--TRNA LIGASE, CYTOPLASMIC"/>
    <property type="match status" value="1"/>
</dbReference>
<comment type="similarity">
    <text evidence="1">Belongs to the class-II aminoacyl-tRNA synthetase family.</text>
</comment>
<dbReference type="InterPro" id="IPR012947">
    <property type="entry name" value="tRNA_SAD"/>
</dbReference>
<evidence type="ECO:0000256" key="1">
    <source>
        <dbReference type="ARBA" id="ARBA00008226"/>
    </source>
</evidence>
<feature type="domain" description="Alanyl-transfer RNA synthetases family profile" evidence="10">
    <location>
        <begin position="5"/>
        <end position="617"/>
    </location>
</feature>
<dbReference type="GO" id="GO:0005524">
    <property type="term" value="F:ATP binding"/>
    <property type="evidence" value="ECO:0007669"/>
    <property type="project" value="UniProtKB-KW"/>
</dbReference>
<dbReference type="InterPro" id="IPR045864">
    <property type="entry name" value="aa-tRNA-synth_II/BPL/LPL"/>
</dbReference>